<accession>A0A058Z8B1</accession>
<dbReference type="AlphaFoldDB" id="A0A058Z8B1"/>
<proteinExistence type="predicted"/>
<dbReference type="Pfam" id="PF09431">
    <property type="entry name" value="SPIN90_LRD"/>
    <property type="match status" value="1"/>
</dbReference>
<reference evidence="2" key="1">
    <citation type="submission" date="2013-04" db="EMBL/GenBank/DDBJ databases">
        <title>The Genome Sequence of Fonticula alba ATCC 38817.</title>
        <authorList>
            <consortium name="The Broad Institute Genomics Platform"/>
            <person name="Russ C."/>
            <person name="Cuomo C."/>
            <person name="Burger G."/>
            <person name="Gray M.W."/>
            <person name="Holland P.W.H."/>
            <person name="King N."/>
            <person name="Lang F.B.F."/>
            <person name="Roger A.J."/>
            <person name="Ruiz-Trillo I."/>
            <person name="Brown M."/>
            <person name="Walker B."/>
            <person name="Young S."/>
            <person name="Zeng Q."/>
            <person name="Gargeya S."/>
            <person name="Fitzgerald M."/>
            <person name="Haas B."/>
            <person name="Abouelleil A."/>
            <person name="Allen A.W."/>
            <person name="Alvarado L."/>
            <person name="Arachchi H.M."/>
            <person name="Berlin A.M."/>
            <person name="Chapman S.B."/>
            <person name="Gainer-Dewar J."/>
            <person name="Goldberg J."/>
            <person name="Griggs A."/>
            <person name="Gujja S."/>
            <person name="Hansen M."/>
            <person name="Howarth C."/>
            <person name="Imamovic A."/>
            <person name="Ireland A."/>
            <person name="Larimer J."/>
            <person name="McCowan C."/>
            <person name="Murphy C."/>
            <person name="Pearson M."/>
            <person name="Poon T.W."/>
            <person name="Priest M."/>
            <person name="Roberts A."/>
            <person name="Saif S."/>
            <person name="Shea T."/>
            <person name="Sisk P."/>
            <person name="Sykes S."/>
            <person name="Wortman J."/>
            <person name="Nusbaum C."/>
            <person name="Birren B."/>
        </authorList>
    </citation>
    <scope>NUCLEOTIDE SEQUENCE [LARGE SCALE GENOMIC DNA]</scope>
    <source>
        <strain evidence="2">ATCC 38817</strain>
    </source>
</reference>
<dbReference type="RefSeq" id="XP_009494981.1">
    <property type="nucleotide sequence ID" value="XM_009496706.1"/>
</dbReference>
<protein>
    <recommendedName>
        <fullName evidence="1">SPIN90/Ldb17 leucine-rich domain-containing protein</fullName>
    </recommendedName>
</protein>
<dbReference type="EMBL" id="KB932204">
    <property type="protein sequence ID" value="KCV70465.1"/>
    <property type="molecule type" value="Genomic_DNA"/>
</dbReference>
<evidence type="ECO:0000259" key="1">
    <source>
        <dbReference type="Pfam" id="PF09431"/>
    </source>
</evidence>
<evidence type="ECO:0000313" key="3">
    <source>
        <dbReference type="Proteomes" id="UP000030693"/>
    </source>
</evidence>
<sequence length="403" mass="43811">MSAPPDTITPSLLTFARCAQWPKGPCASIARAHALATCCSQLPISLDSDTVAAQSATAAAAAADNSKAEAESCGRCGAACHALPPFVSLELFLEAVLPCLTPDTSPSDTLAILALLHMVGHLEFYTEHHLWDRIAHCFWFADPSRHRAQILVHATSHFYDSPSCWAGAREYFPLPERSPLLFDAATVCYLFDLLEADQTSEETALSVIILLLLLFSYFDRNPDEEARVADTSGPNPILNLLADRVPQRSCVFSEQLAMYYSRGTDGDIHQGGDPLFSLMVARFAGALHADPASDPAARRTCNFFYPADLRVVIDCALRELHNLPADEPTLRSLRRAHLTFLANVLAREEVYRATGDHSRARIEEYVRGVASVAGPGGPVDRRFAALAGRVSELLGGIDPSHIT</sequence>
<dbReference type="OrthoDB" id="445362at2759"/>
<feature type="domain" description="SPIN90/Ldb17 leucine-rich" evidence="1">
    <location>
        <begin position="204"/>
        <end position="351"/>
    </location>
</feature>
<dbReference type="InterPro" id="IPR018556">
    <property type="entry name" value="SPIN90/Ldb17_LRD"/>
</dbReference>
<dbReference type="Proteomes" id="UP000030693">
    <property type="component" value="Unassembled WGS sequence"/>
</dbReference>
<keyword evidence="3" id="KW-1185">Reference proteome</keyword>
<dbReference type="GeneID" id="20527530"/>
<name>A0A058Z8B1_FONAL</name>
<gene>
    <name evidence="2" type="ORF">H696_02805</name>
</gene>
<organism evidence="2">
    <name type="scientific">Fonticula alba</name>
    <name type="common">Slime mold</name>
    <dbReference type="NCBI Taxonomy" id="691883"/>
    <lineage>
        <taxon>Eukaryota</taxon>
        <taxon>Rotosphaerida</taxon>
        <taxon>Fonticulaceae</taxon>
        <taxon>Fonticula</taxon>
    </lineage>
</organism>
<evidence type="ECO:0000313" key="2">
    <source>
        <dbReference type="EMBL" id="KCV70465.1"/>
    </source>
</evidence>